<organism evidence="4">
    <name type="scientific">bioreactor metagenome</name>
    <dbReference type="NCBI Taxonomy" id="1076179"/>
    <lineage>
        <taxon>unclassified sequences</taxon>
        <taxon>metagenomes</taxon>
        <taxon>ecological metagenomes</taxon>
    </lineage>
</organism>
<comment type="caution">
    <text evidence="4">The sequence shown here is derived from an EMBL/GenBank/DDBJ whole genome shotgun (WGS) entry which is preliminary data.</text>
</comment>
<protein>
    <submittedName>
        <fullName evidence="4">NADH oxidase</fullName>
        <ecNumber evidence="4">1.-.-.-</ecNumber>
    </submittedName>
</protein>
<keyword evidence="1" id="KW-0285">Flavoprotein</keyword>
<dbReference type="PANTHER" id="PTHR43656">
    <property type="entry name" value="BINDING OXIDOREDUCTASE, PUTATIVE (AFU_ORTHOLOGUE AFUA_2G08260)-RELATED"/>
    <property type="match status" value="1"/>
</dbReference>
<dbReference type="EMBL" id="VSSQ01006062">
    <property type="protein sequence ID" value="MPM31401.1"/>
    <property type="molecule type" value="Genomic_DNA"/>
</dbReference>
<keyword evidence="2 4" id="KW-0560">Oxidoreductase</keyword>
<evidence type="ECO:0000256" key="1">
    <source>
        <dbReference type="ARBA" id="ARBA00022630"/>
    </source>
</evidence>
<dbReference type="SUPFAM" id="SSF51395">
    <property type="entry name" value="FMN-linked oxidoreductases"/>
    <property type="match status" value="1"/>
</dbReference>
<accession>A0A644YU66</accession>
<evidence type="ECO:0000256" key="2">
    <source>
        <dbReference type="ARBA" id="ARBA00023002"/>
    </source>
</evidence>
<dbReference type="InterPro" id="IPR001155">
    <property type="entry name" value="OxRdtase_FMN_N"/>
</dbReference>
<evidence type="ECO:0000259" key="3">
    <source>
        <dbReference type="Pfam" id="PF00724"/>
    </source>
</evidence>
<dbReference type="InterPro" id="IPR051799">
    <property type="entry name" value="NADH_flavin_oxidoreductase"/>
</dbReference>
<proteinExistence type="predicted"/>
<dbReference type="AlphaFoldDB" id="A0A644YU66"/>
<dbReference type="Pfam" id="PF00724">
    <property type="entry name" value="Oxidored_FMN"/>
    <property type="match status" value="1"/>
</dbReference>
<dbReference type="EC" id="1.-.-.-" evidence="4"/>
<dbReference type="Gene3D" id="3.20.20.70">
    <property type="entry name" value="Aldolase class I"/>
    <property type="match status" value="1"/>
</dbReference>
<sequence>MQLHAAHGYLLSRFLTPYYNRRTDEYGGSTENRARVVVEICRDVKEAVGPDYPVLAKINCDDFMDEGLTFEECKHICRMLEAAGLSAVEISGGSARSRPNEGAIRKVTADTESYFKKYAVELAEKLKIPVICVGGHRNIGKLTDVVNETKFEYFSLCRPFICEPDLINRWASGDTAPAKCISCTKCFGVPTQCIFNEQNQAQ</sequence>
<evidence type="ECO:0000313" key="4">
    <source>
        <dbReference type="EMBL" id="MPM31401.1"/>
    </source>
</evidence>
<dbReference type="InterPro" id="IPR013785">
    <property type="entry name" value="Aldolase_TIM"/>
</dbReference>
<dbReference type="GO" id="GO:0010181">
    <property type="term" value="F:FMN binding"/>
    <property type="evidence" value="ECO:0007669"/>
    <property type="project" value="InterPro"/>
</dbReference>
<feature type="domain" description="NADH:flavin oxidoreductase/NADH oxidase N-terminal" evidence="3">
    <location>
        <begin position="3"/>
        <end position="173"/>
    </location>
</feature>
<name>A0A644YU66_9ZZZZ</name>
<reference evidence="4" key="1">
    <citation type="submission" date="2019-08" db="EMBL/GenBank/DDBJ databases">
        <authorList>
            <person name="Kucharzyk K."/>
            <person name="Murdoch R.W."/>
            <person name="Higgins S."/>
            <person name="Loffler F."/>
        </authorList>
    </citation>
    <scope>NUCLEOTIDE SEQUENCE</scope>
</reference>
<gene>
    <name evidence="4" type="ORF">SDC9_77956</name>
</gene>
<dbReference type="GO" id="GO:0016491">
    <property type="term" value="F:oxidoreductase activity"/>
    <property type="evidence" value="ECO:0007669"/>
    <property type="project" value="UniProtKB-KW"/>
</dbReference>
<dbReference type="PANTHER" id="PTHR43656:SF2">
    <property type="entry name" value="BINDING OXIDOREDUCTASE, PUTATIVE (AFU_ORTHOLOGUE AFUA_2G08260)-RELATED"/>
    <property type="match status" value="1"/>
</dbReference>